<dbReference type="AlphaFoldDB" id="A0A3P1TCD4"/>
<evidence type="ECO:0000313" key="1">
    <source>
        <dbReference type="EMBL" id="RRD06566.1"/>
    </source>
</evidence>
<gene>
    <name evidence="1" type="ORF">EII34_02770</name>
</gene>
<dbReference type="EMBL" id="RQZG01000002">
    <property type="protein sequence ID" value="RRD06566.1"/>
    <property type="molecule type" value="Genomic_DNA"/>
</dbReference>
<name>A0A3P1TCD4_9ACTN</name>
<organism evidence="1 2">
    <name type="scientific">Arachnia propionica</name>
    <dbReference type="NCBI Taxonomy" id="1750"/>
    <lineage>
        <taxon>Bacteria</taxon>
        <taxon>Bacillati</taxon>
        <taxon>Actinomycetota</taxon>
        <taxon>Actinomycetes</taxon>
        <taxon>Propionibacteriales</taxon>
        <taxon>Propionibacteriaceae</taxon>
        <taxon>Arachnia</taxon>
    </lineage>
</organism>
<proteinExistence type="predicted"/>
<accession>A0A3P1TCD4</accession>
<protein>
    <submittedName>
        <fullName evidence="1">Uncharacterized protein</fullName>
    </submittedName>
</protein>
<dbReference type="RefSeq" id="WP_124842694.1">
    <property type="nucleotide sequence ID" value="NZ_RQZG01000002.1"/>
</dbReference>
<dbReference type="OrthoDB" id="4947294at2"/>
<reference evidence="1 2" key="1">
    <citation type="submission" date="2018-11" db="EMBL/GenBank/DDBJ databases">
        <title>Genomes From Bacteria Associated with the Canine Oral Cavity: a Test Case for Automated Genome-Based Taxonomic Assignment.</title>
        <authorList>
            <person name="Coil D.A."/>
            <person name="Jospin G."/>
            <person name="Darling A.E."/>
            <person name="Wallis C."/>
            <person name="Davis I.J."/>
            <person name="Harris S."/>
            <person name="Eisen J.A."/>
            <person name="Holcombe L.J."/>
            <person name="O'Flynn C."/>
        </authorList>
    </citation>
    <scope>NUCLEOTIDE SEQUENCE [LARGE SCALE GENOMIC DNA]</scope>
    <source>
        <strain evidence="1 2">OH887_COT-365</strain>
    </source>
</reference>
<dbReference type="Proteomes" id="UP000280819">
    <property type="component" value="Unassembled WGS sequence"/>
</dbReference>
<comment type="caution">
    <text evidence="1">The sequence shown here is derived from an EMBL/GenBank/DDBJ whole genome shotgun (WGS) entry which is preliminary data.</text>
</comment>
<evidence type="ECO:0000313" key="2">
    <source>
        <dbReference type="Proteomes" id="UP000280819"/>
    </source>
</evidence>
<sequence length="150" mass="17226">MTTGQDDRPSGSWDELLMATAVAELELIDRDRETVRLIEAGWEDERIAEQLGQRLGVVRSIRGQVSQGEEVQPLTPHEVGLRRFVGEITTEEMMERLRSWPYTFGKLHYDFYDAGSWDDVAGLAALDQITDEEYRELRLIAEQMPGYPHD</sequence>